<reference evidence="10" key="1">
    <citation type="submission" date="2022-10" db="EMBL/GenBank/DDBJ databases">
        <title>Comparative genomic analysis of Cohnella hashimotonis sp. nov., isolated from the International Space Station.</title>
        <authorList>
            <person name="Simpson A."/>
            <person name="Venkateswaran K."/>
        </authorList>
    </citation>
    <scope>NUCLEOTIDE SEQUENCE</scope>
    <source>
        <strain evidence="10">DSM 28161</strain>
    </source>
</reference>
<name>A0A9X4QUS7_9BACL</name>
<dbReference type="GO" id="GO:0004713">
    <property type="term" value="F:protein tyrosine kinase activity"/>
    <property type="evidence" value="ECO:0007669"/>
    <property type="project" value="TreeGrafter"/>
</dbReference>
<keyword evidence="4 8" id="KW-0812">Transmembrane</keyword>
<gene>
    <name evidence="10" type="ORF">OMP40_22485</name>
</gene>
<evidence type="ECO:0000256" key="7">
    <source>
        <dbReference type="SAM" id="MobiDB-lite"/>
    </source>
</evidence>
<keyword evidence="3" id="KW-1003">Cell membrane</keyword>
<dbReference type="AlphaFoldDB" id="A0A9X4QUS7"/>
<feature type="transmembrane region" description="Helical" evidence="8">
    <location>
        <begin position="180"/>
        <end position="202"/>
    </location>
</feature>
<evidence type="ECO:0000313" key="11">
    <source>
        <dbReference type="Proteomes" id="UP001153404"/>
    </source>
</evidence>
<evidence type="ECO:0000256" key="3">
    <source>
        <dbReference type="ARBA" id="ARBA00022475"/>
    </source>
</evidence>
<evidence type="ECO:0000256" key="1">
    <source>
        <dbReference type="ARBA" id="ARBA00004651"/>
    </source>
</evidence>
<feature type="transmembrane region" description="Helical" evidence="8">
    <location>
        <begin position="18"/>
        <end position="38"/>
    </location>
</feature>
<feature type="domain" description="Polysaccharide chain length determinant N-terminal" evidence="9">
    <location>
        <begin position="3"/>
        <end position="96"/>
    </location>
</feature>
<sequence>MTNELDLRDYFRIVRKRLWWIVGVVLIVTVAAGLYSIYVKDPIYQASTKIIVNQTSAQVMANQPQLNSDMVNTNIRMIETYKEIIKTPAILDKVVQYYPQLQLTSEQLAEKIKVSSVNNTQVMTVGVTDLSYRKAAEIANAVSEIFRQEIPNIFNVENVSILNNAKLEPAQSPSPISPNIPLNIAIAFIVSLMLSVGVAFLLEYLDDSIKTEQDVERYLELPVLASISKVNFDENQGGMAGRPTQVKSTGELNHVSTGK</sequence>
<evidence type="ECO:0000256" key="8">
    <source>
        <dbReference type="SAM" id="Phobius"/>
    </source>
</evidence>
<keyword evidence="11" id="KW-1185">Reference proteome</keyword>
<protein>
    <submittedName>
        <fullName evidence="10">Wzz/FepE/Etk N-terminal domain-containing protein</fullName>
    </submittedName>
</protein>
<dbReference type="EMBL" id="JAPDIA010000007">
    <property type="protein sequence ID" value="MDG0811829.1"/>
    <property type="molecule type" value="Genomic_DNA"/>
</dbReference>
<dbReference type="InterPro" id="IPR050445">
    <property type="entry name" value="Bact_polysacc_biosynth/exp"/>
</dbReference>
<feature type="region of interest" description="Disordered" evidence="7">
    <location>
        <begin position="235"/>
        <end position="259"/>
    </location>
</feature>
<dbReference type="InterPro" id="IPR003856">
    <property type="entry name" value="LPS_length_determ_N"/>
</dbReference>
<dbReference type="PANTHER" id="PTHR32309:SF13">
    <property type="entry name" value="FERRIC ENTEROBACTIN TRANSPORT PROTEIN FEPE"/>
    <property type="match status" value="1"/>
</dbReference>
<comment type="caution">
    <text evidence="10">The sequence shown here is derived from an EMBL/GenBank/DDBJ whole genome shotgun (WGS) entry which is preliminary data.</text>
</comment>
<proteinExistence type="inferred from homology"/>
<evidence type="ECO:0000256" key="2">
    <source>
        <dbReference type="ARBA" id="ARBA00006683"/>
    </source>
</evidence>
<keyword evidence="5 8" id="KW-1133">Transmembrane helix</keyword>
<organism evidence="10 11">
    <name type="scientific">Cohnella rhizosphaerae</name>
    <dbReference type="NCBI Taxonomy" id="1457232"/>
    <lineage>
        <taxon>Bacteria</taxon>
        <taxon>Bacillati</taxon>
        <taxon>Bacillota</taxon>
        <taxon>Bacilli</taxon>
        <taxon>Bacillales</taxon>
        <taxon>Paenibacillaceae</taxon>
        <taxon>Cohnella</taxon>
    </lineage>
</organism>
<evidence type="ECO:0000259" key="9">
    <source>
        <dbReference type="Pfam" id="PF02706"/>
    </source>
</evidence>
<comment type="similarity">
    <text evidence="2">Belongs to the CpsC/CapA family.</text>
</comment>
<keyword evidence="6 8" id="KW-0472">Membrane</keyword>
<evidence type="ECO:0000256" key="6">
    <source>
        <dbReference type="ARBA" id="ARBA00023136"/>
    </source>
</evidence>
<feature type="compositionally biased region" description="Polar residues" evidence="7">
    <location>
        <begin position="245"/>
        <end position="259"/>
    </location>
</feature>
<accession>A0A9X4QUS7</accession>
<evidence type="ECO:0000256" key="4">
    <source>
        <dbReference type="ARBA" id="ARBA00022692"/>
    </source>
</evidence>
<comment type="subcellular location">
    <subcellularLocation>
        <location evidence="1">Cell membrane</location>
        <topology evidence="1">Multi-pass membrane protein</topology>
    </subcellularLocation>
</comment>
<dbReference type="RefSeq" id="WP_277534671.1">
    <property type="nucleotide sequence ID" value="NZ_JAPDIA010000007.1"/>
</dbReference>
<dbReference type="Proteomes" id="UP001153404">
    <property type="component" value="Unassembled WGS sequence"/>
</dbReference>
<dbReference type="PANTHER" id="PTHR32309">
    <property type="entry name" value="TYROSINE-PROTEIN KINASE"/>
    <property type="match status" value="1"/>
</dbReference>
<evidence type="ECO:0000313" key="10">
    <source>
        <dbReference type="EMBL" id="MDG0811829.1"/>
    </source>
</evidence>
<evidence type="ECO:0000256" key="5">
    <source>
        <dbReference type="ARBA" id="ARBA00022989"/>
    </source>
</evidence>
<dbReference type="GO" id="GO:0005886">
    <property type="term" value="C:plasma membrane"/>
    <property type="evidence" value="ECO:0007669"/>
    <property type="project" value="UniProtKB-SubCell"/>
</dbReference>
<dbReference type="Pfam" id="PF02706">
    <property type="entry name" value="Wzz"/>
    <property type="match status" value="1"/>
</dbReference>